<dbReference type="GO" id="GO:0001907">
    <property type="term" value="P:symbiont-mediated killing of host cell"/>
    <property type="evidence" value="ECO:0007669"/>
    <property type="project" value="InterPro"/>
</dbReference>
<proteinExistence type="predicted"/>
<evidence type="ECO:0000256" key="1">
    <source>
        <dbReference type="SAM" id="Phobius"/>
    </source>
</evidence>
<feature type="transmembrane region" description="Helical" evidence="1">
    <location>
        <begin position="16"/>
        <end position="38"/>
    </location>
</feature>
<name>A0A8E7KMF4_SALET</name>
<dbReference type="InterPro" id="IPR007054">
    <property type="entry name" value="Lysis_S"/>
</dbReference>
<protein>
    <submittedName>
        <fullName evidence="2">Uncharacterized protein</fullName>
    </submittedName>
</protein>
<dbReference type="AlphaFoldDB" id="A0A8E7KMF4"/>
<gene>
    <name evidence="2" type="ORF">QW74_09535</name>
</gene>
<reference evidence="2" key="2">
    <citation type="submission" date="2021-05" db="EMBL/GenBank/DDBJ databases">
        <title>Whole genome PacBio Sequel sequence of Salmonella enterica subsp. enterica.</title>
        <authorList>
            <person name="Hoffmann M."/>
            <person name="Balkey M."/>
            <person name="Luo Y."/>
        </authorList>
    </citation>
    <scope>NUCLEOTIDE SEQUENCE</scope>
    <source>
        <strain evidence="2">CFSAN012509</strain>
    </source>
</reference>
<organism evidence="2">
    <name type="scientific">Salmonella enterica subsp. enterica serovar Sandiego</name>
    <dbReference type="NCBI Taxonomy" id="1151002"/>
    <lineage>
        <taxon>Bacteria</taxon>
        <taxon>Pseudomonadati</taxon>
        <taxon>Pseudomonadota</taxon>
        <taxon>Gammaproteobacteria</taxon>
        <taxon>Enterobacterales</taxon>
        <taxon>Enterobacteriaceae</taxon>
        <taxon>Salmonella</taxon>
    </lineage>
</organism>
<keyword evidence="1" id="KW-0812">Transmembrane</keyword>
<dbReference type="Pfam" id="PF04971">
    <property type="entry name" value="Phage_holin_2_1"/>
    <property type="match status" value="1"/>
</dbReference>
<keyword evidence="1" id="KW-0472">Membrane</keyword>
<dbReference type="GO" id="GO:0140911">
    <property type="term" value="F:pore-forming activity"/>
    <property type="evidence" value="ECO:0007669"/>
    <property type="project" value="InterPro"/>
</dbReference>
<keyword evidence="1" id="KW-1133">Transmembrane helix</keyword>
<reference evidence="2" key="1">
    <citation type="submission" date="2018-07" db="EMBL/GenBank/DDBJ databases">
        <authorList>
            <consortium name="GenomeTrakr network: Whole genome sequencing for foodborne pathogen traceback"/>
        </authorList>
    </citation>
    <scope>NUCLEOTIDE SEQUENCE</scope>
    <source>
        <strain evidence="2">CFSAN012509</strain>
    </source>
</reference>
<accession>A0A8E7KMF4</accession>
<evidence type="ECO:0000313" key="2">
    <source>
        <dbReference type="EMBL" id="QVY05285.1"/>
    </source>
</evidence>
<sequence length="52" mass="6252">MDAFKSFLDMFTHEQWIIIGLSCAIVLRLLTWLSTWYFRKKRDELGKKDDKG</sequence>
<dbReference type="EMBL" id="CP075039">
    <property type="protein sequence ID" value="QVY05285.1"/>
    <property type="molecule type" value="Genomic_DNA"/>
</dbReference>